<dbReference type="Proteomes" id="UP000485058">
    <property type="component" value="Unassembled WGS sequence"/>
</dbReference>
<dbReference type="PANTHER" id="PTHR47215">
    <property type="match status" value="1"/>
</dbReference>
<evidence type="ECO:0000313" key="2">
    <source>
        <dbReference type="Proteomes" id="UP000485058"/>
    </source>
</evidence>
<keyword evidence="2" id="KW-1185">Reference proteome</keyword>
<dbReference type="EMBL" id="BLLF01001022">
    <property type="protein sequence ID" value="GFH16608.1"/>
    <property type="molecule type" value="Genomic_DNA"/>
</dbReference>
<protein>
    <submittedName>
        <fullName evidence="1">Uncharacterized protein</fullName>
    </submittedName>
</protein>
<proteinExistence type="predicted"/>
<sequence>MREAPELWALEVGDDCPPLELGPFLGEGLGLKGTGIMAIFRYPKVLLFVQGRGIATARALLECSHDVPGISCHLRQEVKAYYKVKNDADIVYKERFPAWSEAAATPSGCKLSVVTHTGTFGRAFDDDDELLYDPDTTAAVILSEF</sequence>
<gene>
    <name evidence="1" type="ORF">HaLaN_13056</name>
</gene>
<name>A0A699ZC90_HAELA</name>
<evidence type="ECO:0000313" key="1">
    <source>
        <dbReference type="EMBL" id="GFH16608.1"/>
    </source>
</evidence>
<organism evidence="1 2">
    <name type="scientific">Haematococcus lacustris</name>
    <name type="common">Green alga</name>
    <name type="synonym">Haematococcus pluvialis</name>
    <dbReference type="NCBI Taxonomy" id="44745"/>
    <lineage>
        <taxon>Eukaryota</taxon>
        <taxon>Viridiplantae</taxon>
        <taxon>Chlorophyta</taxon>
        <taxon>core chlorophytes</taxon>
        <taxon>Chlorophyceae</taxon>
        <taxon>CS clade</taxon>
        <taxon>Chlamydomonadales</taxon>
        <taxon>Haematococcaceae</taxon>
        <taxon>Haematococcus</taxon>
    </lineage>
</organism>
<dbReference type="AlphaFoldDB" id="A0A699ZC90"/>
<reference evidence="1 2" key="1">
    <citation type="submission" date="2020-02" db="EMBL/GenBank/DDBJ databases">
        <title>Draft genome sequence of Haematococcus lacustris strain NIES-144.</title>
        <authorList>
            <person name="Morimoto D."/>
            <person name="Nakagawa S."/>
            <person name="Yoshida T."/>
            <person name="Sawayama S."/>
        </authorList>
    </citation>
    <scope>NUCLEOTIDE SEQUENCE [LARGE SCALE GENOMIC DNA]</scope>
    <source>
        <strain evidence="1 2">NIES-144</strain>
    </source>
</reference>
<accession>A0A699ZC90</accession>
<dbReference type="PANTHER" id="PTHR47215:SF3">
    <property type="entry name" value="FAD-BINDING FR-TYPE DOMAIN-CONTAINING PROTEIN"/>
    <property type="match status" value="1"/>
</dbReference>
<comment type="caution">
    <text evidence="1">The sequence shown here is derived from an EMBL/GenBank/DDBJ whole genome shotgun (WGS) entry which is preliminary data.</text>
</comment>